<dbReference type="PROSITE" id="PS50850">
    <property type="entry name" value="MFS"/>
    <property type="match status" value="1"/>
</dbReference>
<dbReference type="EMBL" id="CP069127">
    <property type="protein sequence ID" value="QRG70741.1"/>
    <property type="molecule type" value="Genomic_DNA"/>
</dbReference>
<comment type="subcellular location">
    <subcellularLocation>
        <location evidence="1">Cell membrane</location>
        <topology evidence="1">Multi-pass membrane protein</topology>
    </subcellularLocation>
</comment>
<organism evidence="9 10">
    <name type="scientific">Brevibacillus choshinensis</name>
    <dbReference type="NCBI Taxonomy" id="54911"/>
    <lineage>
        <taxon>Bacteria</taxon>
        <taxon>Bacillati</taxon>
        <taxon>Bacillota</taxon>
        <taxon>Bacilli</taxon>
        <taxon>Bacillales</taxon>
        <taxon>Paenibacillaceae</taxon>
        <taxon>Brevibacillus</taxon>
    </lineage>
</organism>
<name>A0ABX7FY41_BRECH</name>
<accession>A0ABX7FY41</accession>
<feature type="transmembrane region" description="Helical" evidence="7">
    <location>
        <begin position="260"/>
        <end position="279"/>
    </location>
</feature>
<keyword evidence="4 7" id="KW-0812">Transmembrane</keyword>
<feature type="transmembrane region" description="Helical" evidence="7">
    <location>
        <begin position="170"/>
        <end position="190"/>
    </location>
</feature>
<evidence type="ECO:0000313" key="10">
    <source>
        <dbReference type="Proteomes" id="UP000596248"/>
    </source>
</evidence>
<evidence type="ECO:0000313" key="9">
    <source>
        <dbReference type="EMBL" id="QRG70741.1"/>
    </source>
</evidence>
<dbReference type="InterPro" id="IPR011701">
    <property type="entry name" value="MFS"/>
</dbReference>
<gene>
    <name evidence="9" type="ORF">JNE38_23245</name>
</gene>
<feature type="transmembrane region" description="Helical" evidence="7">
    <location>
        <begin position="83"/>
        <end position="101"/>
    </location>
</feature>
<keyword evidence="10" id="KW-1185">Reference proteome</keyword>
<feature type="transmembrane region" description="Helical" evidence="7">
    <location>
        <begin position="107"/>
        <end position="129"/>
    </location>
</feature>
<feature type="transmembrane region" description="Helical" evidence="7">
    <location>
        <begin position="20"/>
        <end position="40"/>
    </location>
</feature>
<feature type="transmembrane region" description="Helical" evidence="7">
    <location>
        <begin position="377"/>
        <end position="397"/>
    </location>
</feature>
<keyword evidence="3" id="KW-0813">Transport</keyword>
<evidence type="ECO:0000256" key="4">
    <source>
        <dbReference type="ARBA" id="ARBA00022692"/>
    </source>
</evidence>
<evidence type="ECO:0000259" key="8">
    <source>
        <dbReference type="PROSITE" id="PS50850"/>
    </source>
</evidence>
<dbReference type="InterPro" id="IPR036259">
    <property type="entry name" value="MFS_trans_sf"/>
</dbReference>
<dbReference type="PROSITE" id="PS00216">
    <property type="entry name" value="SUGAR_TRANSPORT_1"/>
    <property type="match status" value="1"/>
</dbReference>
<feature type="transmembrane region" description="Helical" evidence="7">
    <location>
        <begin position="52"/>
        <end position="71"/>
    </location>
</feature>
<dbReference type="PRINTS" id="PR01035">
    <property type="entry name" value="TCRTETA"/>
</dbReference>
<dbReference type="CDD" id="cd17325">
    <property type="entry name" value="MFS_MdtG_SLC18_like"/>
    <property type="match status" value="1"/>
</dbReference>
<dbReference type="InterPro" id="IPR005829">
    <property type="entry name" value="Sugar_transporter_CS"/>
</dbReference>
<dbReference type="PANTHER" id="PTHR23504">
    <property type="entry name" value="MAJOR FACILITATOR SUPERFAMILY DOMAIN-CONTAINING PROTEIN 10"/>
    <property type="match status" value="1"/>
</dbReference>
<dbReference type="SUPFAM" id="SSF103473">
    <property type="entry name" value="MFS general substrate transporter"/>
    <property type="match status" value="1"/>
</dbReference>
<dbReference type="Gene3D" id="1.20.1250.20">
    <property type="entry name" value="MFS general substrate transporter like domains"/>
    <property type="match status" value="1"/>
</dbReference>
<dbReference type="Proteomes" id="UP000596248">
    <property type="component" value="Chromosome"/>
</dbReference>
<feature type="transmembrane region" description="Helical" evidence="7">
    <location>
        <begin position="224"/>
        <end position="248"/>
    </location>
</feature>
<keyword evidence="6 7" id="KW-0472">Membrane</keyword>
<comment type="similarity">
    <text evidence="2">Belongs to the major facilitator superfamily. TCR/Tet family.</text>
</comment>
<evidence type="ECO:0000256" key="3">
    <source>
        <dbReference type="ARBA" id="ARBA00022448"/>
    </source>
</evidence>
<keyword evidence="5 7" id="KW-1133">Transmembrane helix</keyword>
<evidence type="ECO:0000256" key="1">
    <source>
        <dbReference type="ARBA" id="ARBA00004651"/>
    </source>
</evidence>
<evidence type="ECO:0000256" key="7">
    <source>
        <dbReference type="SAM" id="Phobius"/>
    </source>
</evidence>
<feature type="transmembrane region" description="Helical" evidence="7">
    <location>
        <begin position="141"/>
        <end position="164"/>
    </location>
</feature>
<protein>
    <submittedName>
        <fullName evidence="9">MFS transporter</fullName>
    </submittedName>
</protein>
<evidence type="ECO:0000256" key="6">
    <source>
        <dbReference type="ARBA" id="ARBA00023136"/>
    </source>
</evidence>
<feature type="domain" description="Major facilitator superfamily (MFS) profile" evidence="8">
    <location>
        <begin position="17"/>
        <end position="401"/>
    </location>
</feature>
<dbReference type="Pfam" id="PF07690">
    <property type="entry name" value="MFS_1"/>
    <property type="match status" value="1"/>
</dbReference>
<dbReference type="PANTHER" id="PTHR23504:SF115">
    <property type="entry name" value="MULTIDRUG RESISTANCE PROTEIN 2"/>
    <property type="match status" value="1"/>
</dbReference>
<proteinExistence type="inferred from homology"/>
<sequence length="409" mass="45071">MLFSEAKEKKFVSNHSSFPLLLVNMFLAMLGIGLVIPVLPQFLHEFGAGGQAAGYMVSCFGLTQFLFSPIAGTIADKYGRKPMIVLGLCLFALSNLTAAIADDLLLLFVSRLIGGAGSAALVPSIMAYAADITTNEQRTKVMSYIGASMSSGFIIGPGVGGLLAEYGMRAPFYASACIGVLAMIGSMIFLPESLSLEKRLTRQQSKEKKPNVFLQLALSIKSRFFVLLFLVFAVTFGLTHFEAIYPLYVVQKYGFTTRDIAILFTLCSLIATFNQVMLTTRLIRRFGEKKTINFTLLLSSISLVFLIFFGHFLYVMFITMLFFTCNNILRPTINTLLSKRAGEEQGFVAGMNNAYMSLGNIFGPALAGFLFDVQINLPYLFGALVLLVAYFVSVKWIERKKAVTSMEWN</sequence>
<dbReference type="InterPro" id="IPR020846">
    <property type="entry name" value="MFS_dom"/>
</dbReference>
<dbReference type="InterPro" id="IPR001958">
    <property type="entry name" value="Tet-R_TetA/multi-R_MdtG-like"/>
</dbReference>
<evidence type="ECO:0000256" key="5">
    <source>
        <dbReference type="ARBA" id="ARBA00022989"/>
    </source>
</evidence>
<feature type="transmembrane region" description="Helical" evidence="7">
    <location>
        <begin position="291"/>
        <end position="308"/>
    </location>
</feature>
<evidence type="ECO:0000256" key="2">
    <source>
        <dbReference type="ARBA" id="ARBA00007520"/>
    </source>
</evidence>
<reference evidence="9 10" key="1">
    <citation type="submission" date="2021-01" db="EMBL/GenBank/DDBJ databases">
        <title>Identification of strong promoters based on the transcriptome of Brevibacillus choshinensis.</title>
        <authorList>
            <person name="Yao D."/>
            <person name="Zhang K."/>
            <person name="Wu J."/>
        </authorList>
    </citation>
    <scope>NUCLEOTIDE SEQUENCE [LARGE SCALE GENOMIC DNA]</scope>
    <source>
        <strain evidence="9 10">HPD31-SP3</strain>
    </source>
</reference>